<evidence type="ECO:0000256" key="3">
    <source>
        <dbReference type="ARBA" id="ARBA00023239"/>
    </source>
</evidence>
<gene>
    <name evidence="7" type="ORF">GNLVRS02_ARAD1B20790g</name>
</gene>
<dbReference type="EMBL" id="HG937692">
    <property type="protein sequence ID" value="CDP36780.1"/>
    <property type="molecule type" value="Genomic_DNA"/>
</dbReference>
<reference evidence="7" key="2">
    <citation type="submission" date="2014-06" db="EMBL/GenBank/DDBJ databases">
        <title>The complete genome of Blastobotrys (Arxula) adeninivorans LS3 - a yeast of biotechnological interest.</title>
        <authorList>
            <person name="Kunze G."/>
            <person name="Gaillardin C."/>
            <person name="Czernicka M."/>
            <person name="Durrens P."/>
            <person name="Martin T."/>
            <person name="Boer E."/>
            <person name="Gabaldon T."/>
            <person name="Cruz J."/>
            <person name="Talla E."/>
            <person name="Marck C."/>
            <person name="Goffeau A."/>
            <person name="Barbe V."/>
            <person name="Baret P."/>
            <person name="Baronian K."/>
            <person name="Beier S."/>
            <person name="Bleykasten C."/>
            <person name="Bode R."/>
            <person name="Casaregola S."/>
            <person name="Despons L."/>
            <person name="Fairhead C."/>
            <person name="Giersberg M."/>
            <person name="Gierski P."/>
            <person name="Hahnel U."/>
            <person name="Hartmann A."/>
            <person name="Jankowska D."/>
            <person name="Jubin C."/>
            <person name="Jung P."/>
            <person name="Lafontaine I."/>
            <person name="Leh-Louis V."/>
            <person name="Lemaire M."/>
            <person name="Marcet-Houben M."/>
            <person name="Mascher M."/>
            <person name="Morel G."/>
            <person name="Richard G.-F."/>
            <person name="Riechen J."/>
            <person name="Sacerdot C."/>
            <person name="Sarkar A."/>
            <person name="Savel G."/>
            <person name="Schacherer J."/>
            <person name="Sherman D."/>
            <person name="Straub M.-L."/>
            <person name="Stein N."/>
            <person name="Thierry A."/>
            <person name="Trautwein-Schult A."/>
            <person name="Westhof E."/>
            <person name="Worch S."/>
            <person name="Dujon B."/>
            <person name="Souciet J.-L."/>
            <person name="Wincker P."/>
            <person name="Scholz U."/>
            <person name="Neuveglise N."/>
        </authorList>
    </citation>
    <scope>NUCLEOTIDE SEQUENCE</scope>
    <source>
        <strain evidence="7">LS3</strain>
    </source>
</reference>
<evidence type="ECO:0000256" key="5">
    <source>
        <dbReference type="ARBA" id="ARBA00048082"/>
    </source>
</evidence>
<evidence type="ECO:0000256" key="2">
    <source>
        <dbReference type="ARBA" id="ARBA00023016"/>
    </source>
</evidence>
<proteinExistence type="inferred from homology"/>
<dbReference type="GO" id="GO:0019243">
    <property type="term" value="P:methylglyoxal catabolic process to D-lactate via S-lactoyl-glutathione"/>
    <property type="evidence" value="ECO:0007669"/>
    <property type="project" value="TreeGrafter"/>
</dbReference>
<evidence type="ECO:0000256" key="1">
    <source>
        <dbReference type="ARBA" id="ARBA00013134"/>
    </source>
</evidence>
<keyword evidence="2" id="KW-0346">Stress response</keyword>
<dbReference type="SUPFAM" id="SSF52317">
    <property type="entry name" value="Class I glutamine amidotransferase-like"/>
    <property type="match status" value="1"/>
</dbReference>
<comment type="similarity">
    <text evidence="4">Belongs to the peptidase C56 family. HSP31-like subfamily.</text>
</comment>
<dbReference type="InterPro" id="IPR050325">
    <property type="entry name" value="Prot/Nucl_acid_deglycase"/>
</dbReference>
<dbReference type="GO" id="GO:0005737">
    <property type="term" value="C:cytoplasm"/>
    <property type="evidence" value="ECO:0007669"/>
    <property type="project" value="TreeGrafter"/>
</dbReference>
<comment type="catalytic activity">
    <reaction evidence="5">
        <text>methylglyoxal + H2O = (R)-lactate + H(+)</text>
        <dbReference type="Rhea" id="RHEA:27754"/>
        <dbReference type="ChEBI" id="CHEBI:15377"/>
        <dbReference type="ChEBI" id="CHEBI:15378"/>
        <dbReference type="ChEBI" id="CHEBI:16004"/>
        <dbReference type="ChEBI" id="CHEBI:17158"/>
        <dbReference type="EC" id="4.2.1.130"/>
    </reaction>
</comment>
<organism evidence="7">
    <name type="scientific">Blastobotrys adeninivorans</name>
    <name type="common">Yeast</name>
    <name type="synonym">Arxula adeninivorans</name>
    <dbReference type="NCBI Taxonomy" id="409370"/>
    <lineage>
        <taxon>Eukaryota</taxon>
        <taxon>Fungi</taxon>
        <taxon>Dikarya</taxon>
        <taxon>Ascomycota</taxon>
        <taxon>Saccharomycotina</taxon>
        <taxon>Dipodascomycetes</taxon>
        <taxon>Dipodascales</taxon>
        <taxon>Trichomonascaceae</taxon>
        <taxon>Blastobotrys</taxon>
    </lineage>
</organism>
<accession>A0A060T6P6</accession>
<evidence type="ECO:0000256" key="4">
    <source>
        <dbReference type="ARBA" id="ARBA00038493"/>
    </source>
</evidence>
<name>A0A060T6P6_BLAAD</name>
<dbReference type="GO" id="GO:0019172">
    <property type="term" value="F:glyoxalase III activity"/>
    <property type="evidence" value="ECO:0007669"/>
    <property type="project" value="UniProtKB-EC"/>
</dbReference>
<dbReference type="PANTHER" id="PTHR48094:SF11">
    <property type="entry name" value="GLUTATHIONE-INDEPENDENT GLYOXALASE HSP31-RELATED"/>
    <property type="match status" value="1"/>
</dbReference>
<protein>
    <recommendedName>
        <fullName evidence="1">D-lactate dehydratase</fullName>
        <ecNumber evidence="1">4.2.1.130</ecNumber>
    </recommendedName>
</protein>
<dbReference type="InterPro" id="IPR029062">
    <property type="entry name" value="Class_I_gatase-like"/>
</dbReference>
<dbReference type="PhylomeDB" id="A0A060T6P6"/>
<sequence length="236" mass="25534">MSAVIAVTSWYGTFYPDGGRTGLTYTEALHPFNEFKKSGYKVTIVSETGAQVDFDDLSTSPKFLYGEDRAMYDDPNSEFNICLKNVKKASEVDPKDFNIFYAAGGHGTVMDFETASGLQRLAEEIYSHGGIVSAVCHGPMVFRGMKDADGESFIKGKKIAGFMDEGEEAIGLTQWLKDKKLPFTKESIEAAGGIFHHPTDPWEDYSIADGRIVTGTNPASAGSVAKLALKVAGVST</sequence>
<keyword evidence="3" id="KW-0456">Lyase</keyword>
<feature type="domain" description="DJ-1/PfpI" evidence="6">
    <location>
        <begin position="26"/>
        <end position="150"/>
    </location>
</feature>
<evidence type="ECO:0000259" key="6">
    <source>
        <dbReference type="Pfam" id="PF01965"/>
    </source>
</evidence>
<dbReference type="Pfam" id="PF01965">
    <property type="entry name" value="DJ-1_PfpI"/>
    <property type="match status" value="1"/>
</dbReference>
<dbReference type="InterPro" id="IPR002818">
    <property type="entry name" value="DJ-1/PfpI"/>
</dbReference>
<dbReference type="EC" id="4.2.1.130" evidence="1"/>
<dbReference type="PANTHER" id="PTHR48094">
    <property type="entry name" value="PROTEIN/NUCLEIC ACID DEGLYCASE DJ-1-RELATED"/>
    <property type="match status" value="1"/>
</dbReference>
<dbReference type="Gene3D" id="3.40.50.880">
    <property type="match status" value="1"/>
</dbReference>
<evidence type="ECO:0000313" key="7">
    <source>
        <dbReference type="EMBL" id="CDP36780.1"/>
    </source>
</evidence>
<reference evidence="7" key="1">
    <citation type="submission" date="2014-02" db="EMBL/GenBank/DDBJ databases">
        <authorList>
            <person name="Genoscope - CEA"/>
        </authorList>
    </citation>
    <scope>NUCLEOTIDE SEQUENCE</scope>
    <source>
        <strain evidence="7">LS3</strain>
    </source>
</reference>
<dbReference type="AlphaFoldDB" id="A0A060T6P6"/>